<feature type="repeat" description="ANK" evidence="3">
    <location>
        <begin position="1377"/>
        <end position="1401"/>
    </location>
</feature>
<feature type="transmembrane region" description="Helical" evidence="5">
    <location>
        <begin position="228"/>
        <end position="254"/>
    </location>
</feature>
<keyword evidence="8" id="KW-1185">Reference proteome</keyword>
<dbReference type="GO" id="GO:0006396">
    <property type="term" value="P:RNA processing"/>
    <property type="evidence" value="ECO:0007669"/>
    <property type="project" value="TreeGrafter"/>
</dbReference>
<keyword evidence="5" id="KW-0812">Transmembrane</keyword>
<dbReference type="InterPro" id="IPR002110">
    <property type="entry name" value="Ankyrin_rpt"/>
</dbReference>
<evidence type="ECO:0000313" key="8">
    <source>
        <dbReference type="Proteomes" id="UP001149954"/>
    </source>
</evidence>
<dbReference type="OrthoDB" id="7464126at2759"/>
<keyword evidence="6" id="KW-0732">Signal</keyword>
<feature type="region of interest" description="Disordered" evidence="4">
    <location>
        <begin position="446"/>
        <end position="466"/>
    </location>
</feature>
<dbReference type="GO" id="GO:0003723">
    <property type="term" value="F:RNA binding"/>
    <property type="evidence" value="ECO:0007669"/>
    <property type="project" value="TreeGrafter"/>
</dbReference>
<dbReference type="PROSITE" id="PS50297">
    <property type="entry name" value="ANK_REP_REGION"/>
    <property type="match status" value="9"/>
</dbReference>
<keyword evidence="5" id="KW-0472">Membrane</keyword>
<evidence type="ECO:0000256" key="1">
    <source>
        <dbReference type="ARBA" id="ARBA00022737"/>
    </source>
</evidence>
<feature type="repeat" description="ANK" evidence="3">
    <location>
        <begin position="1479"/>
        <end position="1503"/>
    </location>
</feature>
<feature type="repeat" description="ANK" evidence="3">
    <location>
        <begin position="1105"/>
        <end position="1129"/>
    </location>
</feature>
<evidence type="ECO:0000256" key="3">
    <source>
        <dbReference type="PROSITE-ProRule" id="PRU00023"/>
    </source>
</evidence>
<dbReference type="Proteomes" id="UP001149954">
    <property type="component" value="Unassembled WGS sequence"/>
</dbReference>
<name>A0A9W9XTK3_9EURO</name>
<feature type="repeat" description="ANK" evidence="3">
    <location>
        <begin position="1207"/>
        <end position="1231"/>
    </location>
</feature>
<feature type="repeat" description="ANK" evidence="3">
    <location>
        <begin position="1411"/>
        <end position="1435"/>
    </location>
</feature>
<dbReference type="SUPFAM" id="SSF48403">
    <property type="entry name" value="Ankyrin repeat"/>
    <property type="match status" value="2"/>
</dbReference>
<feature type="repeat" description="ANK" evidence="3">
    <location>
        <begin position="1343"/>
        <end position="1367"/>
    </location>
</feature>
<reference evidence="7" key="1">
    <citation type="submission" date="2022-12" db="EMBL/GenBank/DDBJ databases">
        <authorList>
            <person name="Petersen C."/>
        </authorList>
    </citation>
    <scope>NUCLEOTIDE SEQUENCE</scope>
    <source>
        <strain evidence="7">IBT 29495</strain>
    </source>
</reference>
<comment type="caution">
    <text evidence="7">The sequence shown here is derived from an EMBL/GenBank/DDBJ whole genome shotgun (WGS) entry which is preliminary data.</text>
</comment>
<keyword evidence="1" id="KW-0677">Repeat</keyword>
<feature type="transmembrane region" description="Helical" evidence="5">
    <location>
        <begin position="57"/>
        <end position="79"/>
    </location>
</feature>
<feature type="repeat" description="ANK" evidence="3">
    <location>
        <begin position="1309"/>
        <end position="1333"/>
    </location>
</feature>
<dbReference type="PANTHER" id="PTHR24141:SF1">
    <property type="entry name" value="2-5A-DEPENDENT RIBONUCLEASE"/>
    <property type="match status" value="1"/>
</dbReference>
<reference evidence="7" key="2">
    <citation type="journal article" date="2023" name="IMA Fungus">
        <title>Comparative genomic study of the Penicillium genus elucidates a diverse pangenome and 15 lateral gene transfer events.</title>
        <authorList>
            <person name="Petersen C."/>
            <person name="Sorensen T."/>
            <person name="Nielsen M.R."/>
            <person name="Sondergaard T.E."/>
            <person name="Sorensen J.L."/>
            <person name="Fitzpatrick D.A."/>
            <person name="Frisvad J.C."/>
            <person name="Nielsen K.L."/>
        </authorList>
    </citation>
    <scope>NUCLEOTIDE SEQUENCE</scope>
    <source>
        <strain evidence="7">IBT 29495</strain>
    </source>
</reference>
<dbReference type="GO" id="GO:0004540">
    <property type="term" value="F:RNA nuclease activity"/>
    <property type="evidence" value="ECO:0007669"/>
    <property type="project" value="TreeGrafter"/>
</dbReference>
<dbReference type="PANTHER" id="PTHR24141">
    <property type="entry name" value="2-5A-DEPENDENT RIBONUCLEASE"/>
    <property type="match status" value="1"/>
</dbReference>
<evidence type="ECO:0008006" key="9">
    <source>
        <dbReference type="Google" id="ProtNLM"/>
    </source>
</evidence>
<evidence type="ECO:0000313" key="7">
    <source>
        <dbReference type="EMBL" id="KAJ5502904.1"/>
    </source>
</evidence>
<feature type="compositionally biased region" description="Basic and acidic residues" evidence="4">
    <location>
        <begin position="1335"/>
        <end position="1344"/>
    </location>
</feature>
<sequence>MLIYALFTILVGLPVVYAGGWDDFSNNLATDLAPFLSLFGEQMTKQYLSESINVVDYFIFAMGPMGILTGVVSAIRVCGTPSLRAFIGRAQEGAGNAEAELCTSTSRDVCELYNSGGIARVFGRPKILEVVHDPDHDFSDLKDDTAGIYTFEEYLKRDKGKALWRKEIPKNRISLWKDKVIALWRTKTVEEPDTESATKSPDVSHVPFTTFAPNLSLNIGIKKQSKHVFYAIALLGLGLQVGVLIFAGFATYYLKWGNDDQPPDSYACPLVIIGTVLVCGGMFHCAFLIGQSTEEDVWRRQANVADKSTMYWIQPGGQIIGDQTFDAFSHTDYDNKLEKYITSRRKNVSDESRLGVWVAIGTTISGFVLQFTGLRGIHSAVSVAQLGIIMVMSMARAMLRMQRLKPKDNCFATFPDEVVGHELDWLALRIGRGVFGKDAVNPDPASLGSSSSIPSSKELSSSLLSPGSQDRRFWRLCGANKMSIKHPSHSDRWNAAAILLAYRTRLTSLTDLSTSSTAPAREFKSEMVEVRSESRQIAALIEATIKAILSKAKVKKEWETASSMLWGIDCAIGKQANQPSIPQKHTVYLEFTRDSAAPGSPWVLKERQQLEGILGLWVWSLKSDPRIETKDQWTNLIRSTASDIGARRIIPTDQVMKPDLEIWLGDDMNTITKSALHSAPTELYDTSSVWKMSTNLGATNVYPISERVQGAPLRFFGWKTANLSQSQDSEGFNLWSAPMTGSLVTSCAQEIFASFLTSILDIVDNFGNVHIEEAESIRLENGLVSEIVALFTEMRLGSKLEALLCVIPLVLPRLEMPSAASALAAARKSANKHREQKDWKKAERVLQWAWNICRQPQNSRTHVIDEGDDHGPGSEGTLAKKATIALCELYRWALIEETSREFGQDGISRLDKKKCDQSVSVREVIDRYFIIANEIAQHQASNANLANMETDCLKIALSFVTRPASETDREQKGKVLCSAAKHGWVEVALALLELGCEPDFRDTEGRTPLSHAVESGNITIVEGLMKWGSFPNSEDHHRMTPLSYASRSGRYKVVMLLLRDARVPPDQSDSQQRTPLSWAAESGHETIVNRLLKTGKVELDIKDTGGRTSLSYAAEYGHDAVIKRLLETGKIEPDAKDSSSRTPLSYMAENGHDTGIKLLLETGKVEPDTKDSSKRTPLSYAAEKGHNAAIKQLLETGQVNPDAMDHSGKTPLSYAAENGYDAVIKQLLETGKVEPDTKDDSRRTPLSFAAENGHNAAIKQLLETGKVEPDTIDAYSRTPLSYAAGNGHNAAIKQLLETGKVEPDINGSYGQTPLSYAAEKGHNAVVKQLLETGKVEPDTRDSSRRTPLSHAAENGHNTIIKQLLETGKVDPNTKDSYSRTPLSFAVRNGHNAIVKQLIETGKVELDTKDTYGRTPLSFAVRKGYNAVVKQLIETGKVEPDTKDSSGRTPLSYMAENGQNTVIKLLLETGKVEPDTKDSSRRTPLSYAAEKGYSAIVKQLLETGKVEPDTNDSSKRTPLSYAVENGHDAVVKRLLETSQVNPDAMGDNGKTPLWYAMKHENPSIVNLIKESKKKKKLEC</sequence>
<dbReference type="PROSITE" id="PS50088">
    <property type="entry name" value="ANK_REPEAT"/>
    <property type="match status" value="9"/>
</dbReference>
<feature type="repeat" description="ANK" evidence="3">
    <location>
        <begin position="1445"/>
        <end position="1469"/>
    </location>
</feature>
<accession>A0A9W9XTK3</accession>
<gene>
    <name evidence="7" type="ORF">N7463_005778</name>
</gene>
<evidence type="ECO:0000256" key="6">
    <source>
        <dbReference type="SAM" id="SignalP"/>
    </source>
</evidence>
<evidence type="ECO:0000256" key="5">
    <source>
        <dbReference type="SAM" id="Phobius"/>
    </source>
</evidence>
<protein>
    <recommendedName>
        <fullName evidence="9">Ankyrin repeat-containing domain</fullName>
    </recommendedName>
</protein>
<feature type="region of interest" description="Disordered" evidence="4">
    <location>
        <begin position="1335"/>
        <end position="1356"/>
    </location>
</feature>
<keyword evidence="5" id="KW-1133">Transmembrane helix</keyword>
<feature type="transmembrane region" description="Helical" evidence="5">
    <location>
        <begin position="266"/>
        <end position="290"/>
    </location>
</feature>
<dbReference type="Pfam" id="PF00023">
    <property type="entry name" value="Ank"/>
    <property type="match status" value="3"/>
</dbReference>
<feature type="transmembrane region" description="Helical" evidence="5">
    <location>
        <begin position="354"/>
        <end position="371"/>
    </location>
</feature>
<dbReference type="SMART" id="SM00248">
    <property type="entry name" value="ANK"/>
    <property type="match status" value="17"/>
</dbReference>
<feature type="chain" id="PRO_5040842029" description="Ankyrin repeat-containing domain" evidence="6">
    <location>
        <begin position="19"/>
        <end position="1578"/>
    </location>
</feature>
<evidence type="ECO:0000256" key="4">
    <source>
        <dbReference type="SAM" id="MobiDB-lite"/>
    </source>
</evidence>
<keyword evidence="2 3" id="KW-0040">ANK repeat</keyword>
<proteinExistence type="predicted"/>
<evidence type="ECO:0000256" key="2">
    <source>
        <dbReference type="ARBA" id="ARBA00023043"/>
    </source>
</evidence>
<dbReference type="InterPro" id="IPR036770">
    <property type="entry name" value="Ankyrin_rpt-contain_sf"/>
</dbReference>
<organism evidence="7 8">
    <name type="scientific">Penicillium fimorum</name>
    <dbReference type="NCBI Taxonomy" id="1882269"/>
    <lineage>
        <taxon>Eukaryota</taxon>
        <taxon>Fungi</taxon>
        <taxon>Dikarya</taxon>
        <taxon>Ascomycota</taxon>
        <taxon>Pezizomycotina</taxon>
        <taxon>Eurotiomycetes</taxon>
        <taxon>Eurotiomycetidae</taxon>
        <taxon>Eurotiales</taxon>
        <taxon>Aspergillaceae</taxon>
        <taxon>Penicillium</taxon>
    </lineage>
</organism>
<dbReference type="EMBL" id="JAPWDS010000003">
    <property type="protein sequence ID" value="KAJ5502904.1"/>
    <property type="molecule type" value="Genomic_DNA"/>
</dbReference>
<dbReference type="Gene3D" id="1.25.40.20">
    <property type="entry name" value="Ankyrin repeat-containing domain"/>
    <property type="match status" value="4"/>
</dbReference>
<feature type="signal peptide" evidence="6">
    <location>
        <begin position="1"/>
        <end position="18"/>
    </location>
</feature>
<dbReference type="Pfam" id="PF12796">
    <property type="entry name" value="Ank_2"/>
    <property type="match status" value="4"/>
</dbReference>
<feature type="repeat" description="ANK" evidence="3">
    <location>
        <begin position="1004"/>
        <end position="1036"/>
    </location>
</feature>